<dbReference type="InterPro" id="IPR022565">
    <property type="entry name" value="DUF2608"/>
</dbReference>
<dbReference type="Pfam" id="PF11019">
    <property type="entry name" value="DUF2608"/>
    <property type="match status" value="1"/>
</dbReference>
<evidence type="ECO:0000256" key="1">
    <source>
        <dbReference type="ARBA" id="ARBA00022729"/>
    </source>
</evidence>
<name>A0A0W0YWR4_9GAMM</name>
<evidence type="ECO:0000313" key="3">
    <source>
        <dbReference type="Proteomes" id="UP000054703"/>
    </source>
</evidence>
<dbReference type="Proteomes" id="UP000054703">
    <property type="component" value="Unassembled WGS sequence"/>
</dbReference>
<comment type="caution">
    <text evidence="2">The sequence shown here is derived from an EMBL/GenBank/DDBJ whole genome shotgun (WGS) entry which is preliminary data.</text>
</comment>
<proteinExistence type="predicted"/>
<keyword evidence="3" id="KW-1185">Reference proteome</keyword>
<dbReference type="PATRIC" id="fig|45074.5.peg.2016"/>
<protein>
    <recommendedName>
        <fullName evidence="4">DUF2608 domain-containing protein</fullName>
    </recommendedName>
</protein>
<dbReference type="RefSeq" id="WP_058514166.1">
    <property type="nucleotide sequence ID" value="NZ_CAAAIH010000063.1"/>
</dbReference>
<evidence type="ECO:0000313" key="2">
    <source>
        <dbReference type="EMBL" id="KTD61329.1"/>
    </source>
</evidence>
<organism evidence="2 3">
    <name type="scientific">Legionella santicrucis</name>
    <dbReference type="NCBI Taxonomy" id="45074"/>
    <lineage>
        <taxon>Bacteria</taxon>
        <taxon>Pseudomonadati</taxon>
        <taxon>Pseudomonadota</taxon>
        <taxon>Gammaproteobacteria</taxon>
        <taxon>Legionellales</taxon>
        <taxon>Legionellaceae</taxon>
        <taxon>Legionella</taxon>
    </lineage>
</organism>
<gene>
    <name evidence="2" type="ORF">Lsan_1891</name>
</gene>
<sequence length="296" mass="33859">MFQKNEHIMFKQQVKQTILKVKNVSQLNDLILNKVSTNEMDPKQTVIFFDLDLTVMDRDAIMSDLHPMERRKFIESLGKIDPSLVELAYSQAPYHLIEKEIAKVIQQFQEQGFIVLGFTSRRTGKAKIESATFVEEDACSSLKDLGINFSAIDDKEFDIPEGSFQLENPNLLPYELVGKPKIFGHSFGTSTIFTANYPKGLILESVINYVNSQQNEIKSVIVIDDNIKYLQNLKEVCEKNRLAFSGLNYTYAHDNKKELNEDIISIQKQQLIDKHVLLSDEKALSLLENTKLNSFT</sequence>
<reference evidence="2 3" key="1">
    <citation type="submission" date="2015-11" db="EMBL/GenBank/DDBJ databases">
        <title>Genomic analysis of 38 Legionella species identifies large and diverse effector repertoires.</title>
        <authorList>
            <person name="Burstein D."/>
            <person name="Amaro F."/>
            <person name="Zusman T."/>
            <person name="Lifshitz Z."/>
            <person name="Cohen O."/>
            <person name="Gilbert J.A."/>
            <person name="Pupko T."/>
            <person name="Shuman H.A."/>
            <person name="Segal G."/>
        </authorList>
    </citation>
    <scope>NUCLEOTIDE SEQUENCE [LARGE SCALE GENOMIC DNA]</scope>
    <source>
        <strain evidence="2 3">SC-63-C7</strain>
    </source>
</reference>
<dbReference type="AlphaFoldDB" id="A0A0W0YWR4"/>
<evidence type="ECO:0008006" key="4">
    <source>
        <dbReference type="Google" id="ProtNLM"/>
    </source>
</evidence>
<dbReference type="STRING" id="45074.Lsan_1891"/>
<keyword evidence="1" id="KW-0732">Signal</keyword>
<dbReference type="EMBL" id="LNYU01000042">
    <property type="protein sequence ID" value="KTD61329.1"/>
    <property type="molecule type" value="Genomic_DNA"/>
</dbReference>
<accession>A0A0W0YWR4</accession>